<accession>A0AAW2C0B7</accession>
<reference evidence="5 6" key="1">
    <citation type="submission" date="2024-01" db="EMBL/GenBank/DDBJ databases">
        <title>A telomere-to-telomere, gap-free genome of sweet tea (Lithocarpus litseifolius).</title>
        <authorList>
            <person name="Zhou J."/>
        </authorList>
    </citation>
    <scope>NUCLEOTIDE SEQUENCE [LARGE SCALE GENOMIC DNA]</scope>
    <source>
        <strain evidence="5">Zhou-2022a</strain>
        <tissue evidence="5">Leaf</tissue>
    </source>
</reference>
<comment type="caution">
    <text evidence="5">The sequence shown here is derived from an EMBL/GenBank/DDBJ whole genome shotgun (WGS) entry which is preliminary data.</text>
</comment>
<evidence type="ECO:0000313" key="6">
    <source>
        <dbReference type="Proteomes" id="UP001459277"/>
    </source>
</evidence>
<feature type="transmembrane region" description="Helical" evidence="2">
    <location>
        <begin position="1080"/>
        <end position="1099"/>
    </location>
</feature>
<dbReference type="Pfam" id="PF25761">
    <property type="entry name" value="TPR_PATROL1"/>
    <property type="match status" value="1"/>
</dbReference>
<dbReference type="EMBL" id="JAZDWU010000009">
    <property type="protein sequence ID" value="KAK9991730.1"/>
    <property type="molecule type" value="Genomic_DNA"/>
</dbReference>
<dbReference type="InterPro" id="IPR008528">
    <property type="entry name" value="unc-13_homologue"/>
</dbReference>
<dbReference type="InterPro" id="IPR014772">
    <property type="entry name" value="Munc13_dom-2"/>
</dbReference>
<dbReference type="AlphaFoldDB" id="A0AAW2C0B7"/>
<keyword evidence="2" id="KW-0472">Membrane</keyword>
<feature type="compositionally biased region" description="Low complexity" evidence="1">
    <location>
        <begin position="136"/>
        <end position="157"/>
    </location>
</feature>
<keyword evidence="2" id="KW-0812">Transmembrane</keyword>
<gene>
    <name evidence="5" type="ORF">SO802_026715</name>
</gene>
<evidence type="ECO:0000256" key="1">
    <source>
        <dbReference type="SAM" id="MobiDB-lite"/>
    </source>
</evidence>
<name>A0AAW2C0B7_9ROSI</name>
<proteinExistence type="predicted"/>
<dbReference type="PROSITE" id="PS51259">
    <property type="entry name" value="MHD2"/>
    <property type="match status" value="1"/>
</dbReference>
<sequence>MGHHTRRESLSAPHVASRPDHFHEAFTADLLWPFEKLEGIERDDVRETAYEIFFTACRSSPGFGGRNALTFYSSSNSHNEHGGEGSLLPSSSGTNKPGGERVVTTPTSRVKRTLGLKMLKRSPQRRMSTGAGAGGAAAAPLSPGGHGGHTSNSSSPGYSYTVPQLVRPRRPMTSAEIMRQQMRVTEQSDNRLRKTLMRTLVGQMGRRAETIILPLELLRHLKPSEFNDSHEYHQWQRRQFKIMEAGLLLHPSIPLDKSNTFAMRLRDIIRISETKAIDTGKNSDTMRTLCNSVVSLSWQSSNGVPTDICHWADGYPLNIHLYVALLQSVFDIRDETLVLDEVDELLELMKKTWSTLGITRPIHNLCFTWVLFQQYVVTAQIEPDLLCASHAMLTEVANDAKRPDREVAYVNILSSVLTSMQGWAEKRLLNYHDYFQRGNVAQIENLLPLVLSATRILGHDFTITEGAGEEEREITLVDSSGDRVDYYIRSSVKNALTKITESGNVKSDTAEVKQEASEALLQLAKETEDLALKEREIFSPILKKWHPTAAAVAAVTLHNCYGAVLKQYLGTVFMLTAETVEVLQRAGKLEKLLVQMVVEDSAECEDGGKAIVREMIPYEVESVILNLLQKWINERLEKGKECFQRGKETETWNPKSKTEPYAQSVVELMKLAKETVDDFFEIPTGITEDLVLDLVDGLEVLFQDYASFVASCGTKQSYIPTLPPLTRCNRDSKFIKLWKKASPCSVGAADQLHQNIANEGHHPRPSTSRGTQRLYIRLNTLHYLHSHLHSLDKALSISPRTHPSTRNRFNNNRRANSTTASYFELVSTFIQAAWQNVSEVAAYRLIFLDSNSVFYDSLYVDDVANARIRPALRILKQNLTLMTAILTDRAQALAIKEVMKASFEAFLMVLLAGGSSRVFYRSDHEMIEEDFESLKRVFCTCGEGLIAEEVVEREAEVVEGIIALMGQITEQLVEDFSIVTCEKSGIGLMGSGQKLPMPPTTGRWNRSDPNTILRVLCHRNDTASNQFLKRTFQLAKRRLWTRCRSWTEQGADRGGGAATELAQQGADRGRKSATSECGCGLWWLVAVAMAVSSGSGLQFCSIGFRFCSGLGFLMVGGGLGFLIMVVAGGGHE</sequence>
<feature type="domain" description="MHD1" evidence="3">
    <location>
        <begin position="580"/>
        <end position="722"/>
    </location>
</feature>
<feature type="region of interest" description="Disordered" evidence="1">
    <location>
        <begin position="76"/>
        <end position="107"/>
    </location>
</feature>
<feature type="domain" description="MHD2" evidence="4">
    <location>
        <begin position="865"/>
        <end position="976"/>
    </location>
</feature>
<dbReference type="InterPro" id="IPR057984">
    <property type="entry name" value="PATROL1_C"/>
</dbReference>
<protein>
    <submittedName>
        <fullName evidence="5">Uncharacterized protein</fullName>
    </submittedName>
</protein>
<dbReference type="Proteomes" id="UP001459277">
    <property type="component" value="Unassembled WGS sequence"/>
</dbReference>
<dbReference type="PANTHER" id="PTHR31280:SF1">
    <property type="entry name" value="OS03G0138600 PROTEIN"/>
    <property type="match status" value="1"/>
</dbReference>
<feature type="transmembrane region" description="Helical" evidence="2">
    <location>
        <begin position="1106"/>
        <end position="1127"/>
    </location>
</feature>
<keyword evidence="2" id="KW-1133">Transmembrane helix</keyword>
<dbReference type="PANTHER" id="PTHR31280">
    <property type="entry name" value="PROTEIN UNC-13 HOMOLOG"/>
    <property type="match status" value="1"/>
</dbReference>
<dbReference type="InterPro" id="IPR014770">
    <property type="entry name" value="Munc13_1"/>
</dbReference>
<evidence type="ECO:0000259" key="3">
    <source>
        <dbReference type="PROSITE" id="PS51258"/>
    </source>
</evidence>
<organism evidence="5 6">
    <name type="scientific">Lithocarpus litseifolius</name>
    <dbReference type="NCBI Taxonomy" id="425828"/>
    <lineage>
        <taxon>Eukaryota</taxon>
        <taxon>Viridiplantae</taxon>
        <taxon>Streptophyta</taxon>
        <taxon>Embryophyta</taxon>
        <taxon>Tracheophyta</taxon>
        <taxon>Spermatophyta</taxon>
        <taxon>Magnoliopsida</taxon>
        <taxon>eudicotyledons</taxon>
        <taxon>Gunneridae</taxon>
        <taxon>Pentapetalae</taxon>
        <taxon>rosids</taxon>
        <taxon>fabids</taxon>
        <taxon>Fagales</taxon>
        <taxon>Fagaceae</taxon>
        <taxon>Lithocarpus</taxon>
    </lineage>
</organism>
<keyword evidence="6" id="KW-1185">Reference proteome</keyword>
<feature type="region of interest" description="Disordered" evidence="1">
    <location>
        <begin position="120"/>
        <end position="159"/>
    </location>
</feature>
<dbReference type="PROSITE" id="PS51258">
    <property type="entry name" value="MHD1"/>
    <property type="match status" value="1"/>
</dbReference>
<evidence type="ECO:0000256" key="2">
    <source>
        <dbReference type="SAM" id="Phobius"/>
    </source>
</evidence>
<evidence type="ECO:0000259" key="4">
    <source>
        <dbReference type="PROSITE" id="PS51259"/>
    </source>
</evidence>
<evidence type="ECO:0000313" key="5">
    <source>
        <dbReference type="EMBL" id="KAK9991730.1"/>
    </source>
</evidence>